<dbReference type="EMBL" id="LR134510">
    <property type="protein sequence ID" value="VEJ10180.1"/>
    <property type="molecule type" value="Genomic_DNA"/>
</dbReference>
<name>A0A448TW79_9PAST</name>
<gene>
    <name evidence="1" type="primary">sixA</name>
    <name evidence="1" type="ORF">NCTC12871_01690</name>
</gene>
<keyword evidence="1" id="KW-0378">Hydrolase</keyword>
<dbReference type="InterPro" id="IPR004449">
    <property type="entry name" value="SixA"/>
</dbReference>
<dbReference type="NCBIfam" id="TIGR00249">
    <property type="entry name" value="sixA"/>
    <property type="match status" value="1"/>
</dbReference>
<dbReference type="GO" id="GO:0101006">
    <property type="term" value="F:protein histidine phosphatase activity"/>
    <property type="evidence" value="ECO:0007669"/>
    <property type="project" value="InterPro"/>
</dbReference>
<dbReference type="CDD" id="cd07067">
    <property type="entry name" value="HP_PGM_like"/>
    <property type="match status" value="1"/>
</dbReference>
<dbReference type="KEGG" id="adp:NCTC12871_01690"/>
<sequence length="154" mass="17150">MNIFIMRHGQAEIFANSDEERALADIGKVQVTDQGKWLLINAIKFDKVLVSPYQRTLDTFTVINSVYQGILSNKMEVDKNLTPLGDSTQVVDYLNVLKDEGLHNILIISHIPLVGELVTNLTQNSGYQSFEPATLVGINWNGKTGSLFTKHCCP</sequence>
<dbReference type="GO" id="GO:0005737">
    <property type="term" value="C:cytoplasm"/>
    <property type="evidence" value="ECO:0007669"/>
    <property type="project" value="InterPro"/>
</dbReference>
<evidence type="ECO:0000313" key="2">
    <source>
        <dbReference type="Proteomes" id="UP000279799"/>
    </source>
</evidence>
<dbReference type="OrthoDB" id="92610at2"/>
<keyword evidence="2" id="KW-1185">Reference proteome</keyword>
<dbReference type="InterPro" id="IPR029033">
    <property type="entry name" value="His_PPase_superfam"/>
</dbReference>
<dbReference type="RefSeq" id="WP_126600693.1">
    <property type="nucleotide sequence ID" value="NZ_LR134510.1"/>
</dbReference>
<dbReference type="AlphaFoldDB" id="A0A448TW79"/>
<dbReference type="Pfam" id="PF00300">
    <property type="entry name" value="His_Phos_1"/>
    <property type="match status" value="1"/>
</dbReference>
<accession>A0A448TW79</accession>
<reference evidence="1 2" key="1">
    <citation type="submission" date="2018-12" db="EMBL/GenBank/DDBJ databases">
        <authorList>
            <consortium name="Pathogen Informatics"/>
        </authorList>
    </citation>
    <scope>NUCLEOTIDE SEQUENCE [LARGE SCALE GENOMIC DNA]</scope>
    <source>
        <strain evidence="1 2">NCTC12871</strain>
    </source>
</reference>
<proteinExistence type="predicted"/>
<protein>
    <submittedName>
        <fullName evidence="1">Phosphohistidine phosphatase SixA</fullName>
        <ecNumber evidence="1">3.1.3.-</ecNumber>
    </submittedName>
</protein>
<dbReference type="Proteomes" id="UP000279799">
    <property type="component" value="Chromosome"/>
</dbReference>
<dbReference type="Gene3D" id="3.40.50.1240">
    <property type="entry name" value="Phosphoglycerate mutase-like"/>
    <property type="match status" value="1"/>
</dbReference>
<dbReference type="SUPFAM" id="SSF53254">
    <property type="entry name" value="Phosphoglycerate mutase-like"/>
    <property type="match status" value="1"/>
</dbReference>
<dbReference type="EC" id="3.1.3.-" evidence="1"/>
<dbReference type="InterPro" id="IPR013078">
    <property type="entry name" value="His_Pase_superF_clade-1"/>
</dbReference>
<organism evidence="1 2">
    <name type="scientific">Actinobacillus delphinicola</name>
    <dbReference type="NCBI Taxonomy" id="51161"/>
    <lineage>
        <taxon>Bacteria</taxon>
        <taxon>Pseudomonadati</taxon>
        <taxon>Pseudomonadota</taxon>
        <taxon>Gammaproteobacteria</taxon>
        <taxon>Pasteurellales</taxon>
        <taxon>Pasteurellaceae</taxon>
        <taxon>Actinobacillus</taxon>
    </lineage>
</organism>
<evidence type="ECO:0000313" key="1">
    <source>
        <dbReference type="EMBL" id="VEJ10180.1"/>
    </source>
</evidence>